<accession>A0A544UCL3</accession>
<dbReference type="RefSeq" id="WP_142509733.1">
    <property type="nucleotide sequence ID" value="NZ_SADV01000015.1"/>
</dbReference>
<reference evidence="1 2" key="1">
    <citation type="submission" date="2018-03" db="EMBL/GenBank/DDBJ databases">
        <title>Aerobic endospore-forming bacteria genome sequencing and assembly.</title>
        <authorList>
            <person name="Cavalcante D.A."/>
            <person name="Driks A."/>
            <person name="Putonti C."/>
            <person name="De-Souza M.T."/>
        </authorList>
    </citation>
    <scope>NUCLEOTIDE SEQUENCE [LARGE SCALE GENOMIC DNA]</scope>
    <source>
        <strain evidence="1 2">SDF0037</strain>
    </source>
</reference>
<evidence type="ECO:0000313" key="2">
    <source>
        <dbReference type="Proteomes" id="UP000317944"/>
    </source>
</evidence>
<dbReference type="AlphaFoldDB" id="A0A544UCL3"/>
<proteinExistence type="predicted"/>
<dbReference type="OrthoDB" id="2541898at2"/>
<protein>
    <submittedName>
        <fullName evidence="1">Uncharacterized protein</fullName>
    </submittedName>
</protein>
<organism evidence="1 2">
    <name type="scientific">Lysinibacillus sphaericus</name>
    <name type="common">Bacillus sphaericus</name>
    <dbReference type="NCBI Taxonomy" id="1421"/>
    <lineage>
        <taxon>Bacteria</taxon>
        <taxon>Bacillati</taxon>
        <taxon>Bacillota</taxon>
        <taxon>Bacilli</taxon>
        <taxon>Bacillales</taxon>
        <taxon>Bacillaceae</taxon>
        <taxon>Lysinibacillus</taxon>
    </lineage>
</organism>
<name>A0A544UCL3_LYSSH</name>
<dbReference type="Proteomes" id="UP000317944">
    <property type="component" value="Unassembled WGS sequence"/>
</dbReference>
<dbReference type="EMBL" id="SADV01000015">
    <property type="protein sequence ID" value="TQR30047.1"/>
    <property type="molecule type" value="Genomic_DNA"/>
</dbReference>
<comment type="caution">
    <text evidence="1">The sequence shown here is derived from an EMBL/GenBank/DDBJ whole genome shotgun (WGS) entry which is preliminary data.</text>
</comment>
<gene>
    <name evidence="1" type="ORF">C7Y47_16290</name>
</gene>
<sequence length="92" mass="9989">MDFTIKDDIGNVYGGTNFGGRGFPNDISTGKTLEKIDERAKTLTIVPHVRLTKSSENDGEQPFGESVVSNGTTEVADYKETTLAPIVINLQK</sequence>
<evidence type="ECO:0000313" key="1">
    <source>
        <dbReference type="EMBL" id="TQR30047.1"/>
    </source>
</evidence>
<dbReference type="Gene3D" id="2.60.40.1640">
    <property type="entry name" value="Conserved domain protein"/>
    <property type="match status" value="1"/>
</dbReference>